<gene>
    <name evidence="9" type="ORF">N7Z68_07525</name>
</gene>
<dbReference type="InterPro" id="IPR008915">
    <property type="entry name" value="Peptidase_M50"/>
</dbReference>
<evidence type="ECO:0000256" key="3">
    <source>
        <dbReference type="ARBA" id="ARBA00007931"/>
    </source>
</evidence>
<feature type="transmembrane region" description="Helical" evidence="7">
    <location>
        <begin position="42"/>
        <end position="62"/>
    </location>
</feature>
<name>A0ABT5VFJ8_9BACI</name>
<sequence>MKKQLIKKYLIFIAYMLIGAIAGGGIAYSLSSIEFPSEYRAFPFYVNLLIVACTYFMAVAFHEFGHAYSFSRNGVKVRAVIVMFLFFIKENGRWKVKFRPNKLTAIGGIAIPDIRAIKDQADLEQTQRAYARAIIAGPVSSIMLWAGVTVLSVLLFFTAANAALISTTFTVMISLTIITLFLLATSFIKNEYAVGDFPAYKLAKNDRFFIAMQLYQYALFSTEHERVRNENQYLRTVLLDELEKKLQERDNHIYTLGLVDHFIIEYLTGRIEQMPSVIVDYVDYLQEDEERLAKIKANDFGLSIYFHILRYMYTKEETKQKALNLYENLKSELKPNTPMRKYLLKQADHAFGLADHSEFLQNKENICISPAHDIWKNFEGYFVDELTLNQLEVKKVVY</sequence>
<comment type="cofactor">
    <cofactor evidence="1">
        <name>Zn(2+)</name>
        <dbReference type="ChEBI" id="CHEBI:29105"/>
    </cofactor>
</comment>
<accession>A0ABT5VFJ8</accession>
<dbReference type="EMBL" id="JAOTPO010000004">
    <property type="protein sequence ID" value="MDE5413233.1"/>
    <property type="molecule type" value="Genomic_DNA"/>
</dbReference>
<protein>
    <submittedName>
        <fullName evidence="9">M50 family metallopeptidase</fullName>
    </submittedName>
</protein>
<evidence type="ECO:0000313" key="10">
    <source>
        <dbReference type="Proteomes" id="UP001148125"/>
    </source>
</evidence>
<feature type="transmembrane region" description="Helical" evidence="7">
    <location>
        <begin position="133"/>
        <end position="157"/>
    </location>
</feature>
<organism evidence="9 10">
    <name type="scientific">Alkalihalobacterium chitinilyticum</name>
    <dbReference type="NCBI Taxonomy" id="2980103"/>
    <lineage>
        <taxon>Bacteria</taxon>
        <taxon>Bacillati</taxon>
        <taxon>Bacillota</taxon>
        <taxon>Bacilli</taxon>
        <taxon>Bacillales</taxon>
        <taxon>Bacillaceae</taxon>
        <taxon>Alkalihalobacterium</taxon>
    </lineage>
</organism>
<feature type="transmembrane region" description="Helical" evidence="7">
    <location>
        <begin position="9"/>
        <end position="30"/>
    </location>
</feature>
<keyword evidence="6 7" id="KW-0472">Membrane</keyword>
<dbReference type="RefSeq" id="WP_275117858.1">
    <property type="nucleotide sequence ID" value="NZ_JAOTPO010000004.1"/>
</dbReference>
<dbReference type="Pfam" id="PF02163">
    <property type="entry name" value="Peptidase_M50"/>
    <property type="match status" value="1"/>
</dbReference>
<keyword evidence="4 7" id="KW-0812">Transmembrane</keyword>
<keyword evidence="10" id="KW-1185">Reference proteome</keyword>
<comment type="similarity">
    <text evidence="3">Belongs to the peptidase M50B family.</text>
</comment>
<comment type="caution">
    <text evidence="9">The sequence shown here is derived from an EMBL/GenBank/DDBJ whole genome shotgun (WGS) entry which is preliminary data.</text>
</comment>
<evidence type="ECO:0000313" key="9">
    <source>
        <dbReference type="EMBL" id="MDE5413233.1"/>
    </source>
</evidence>
<evidence type="ECO:0000256" key="2">
    <source>
        <dbReference type="ARBA" id="ARBA00004141"/>
    </source>
</evidence>
<evidence type="ECO:0000256" key="4">
    <source>
        <dbReference type="ARBA" id="ARBA00022692"/>
    </source>
</evidence>
<evidence type="ECO:0000256" key="7">
    <source>
        <dbReference type="SAM" id="Phobius"/>
    </source>
</evidence>
<evidence type="ECO:0000256" key="5">
    <source>
        <dbReference type="ARBA" id="ARBA00022989"/>
    </source>
</evidence>
<evidence type="ECO:0000256" key="1">
    <source>
        <dbReference type="ARBA" id="ARBA00001947"/>
    </source>
</evidence>
<dbReference type="CDD" id="cd05709">
    <property type="entry name" value="S2P-M50"/>
    <property type="match status" value="1"/>
</dbReference>
<keyword evidence="5 7" id="KW-1133">Transmembrane helix</keyword>
<proteinExistence type="inferred from homology"/>
<dbReference type="Proteomes" id="UP001148125">
    <property type="component" value="Unassembled WGS sequence"/>
</dbReference>
<feature type="transmembrane region" description="Helical" evidence="7">
    <location>
        <begin position="163"/>
        <end position="183"/>
    </location>
</feature>
<reference evidence="9" key="1">
    <citation type="submission" date="2024-05" db="EMBL/GenBank/DDBJ databases">
        <title>Alkalihalobacillus sp. strain MEB203 novel alkaliphilic bacterium from Lonar Lake, India.</title>
        <authorList>
            <person name="Joshi A."/>
            <person name="Thite S."/>
            <person name="Mengade P."/>
        </authorList>
    </citation>
    <scope>NUCLEOTIDE SEQUENCE</scope>
    <source>
        <strain evidence="9">MEB 203</strain>
    </source>
</reference>
<comment type="subcellular location">
    <subcellularLocation>
        <location evidence="2">Membrane</location>
        <topology evidence="2">Multi-pass membrane protein</topology>
    </subcellularLocation>
</comment>
<evidence type="ECO:0000259" key="8">
    <source>
        <dbReference type="Pfam" id="PF02163"/>
    </source>
</evidence>
<feature type="domain" description="Peptidase M50" evidence="8">
    <location>
        <begin position="56"/>
        <end position="180"/>
    </location>
</feature>
<evidence type="ECO:0000256" key="6">
    <source>
        <dbReference type="ARBA" id="ARBA00023136"/>
    </source>
</evidence>